<evidence type="ECO:0000313" key="1">
    <source>
        <dbReference type="EMBL" id="KAJ8606901.1"/>
    </source>
</evidence>
<evidence type="ECO:0008006" key="3">
    <source>
        <dbReference type="Google" id="ProtNLM"/>
    </source>
</evidence>
<comment type="caution">
    <text evidence="1">The sequence shown here is derived from an EMBL/GenBank/DDBJ whole genome shotgun (WGS) entry which is preliminary data.</text>
</comment>
<name>A0AAD7XNX4_9STRA</name>
<dbReference type="Pfam" id="PF13181">
    <property type="entry name" value="TPR_8"/>
    <property type="match status" value="1"/>
</dbReference>
<keyword evidence="2" id="KW-1185">Reference proteome</keyword>
<sequence>MIKSDLAALWELREKYFGEDKEKEIEARIARLLEAASALAPQERALAALVRGRALDARSEYCAEAEAELSRAVKLSPSSVDAWYGLGHVFWKKRDLRSAKECFASANARRANGPSSRALSMLARPRDYDESVALARSAIELDLDDPESWYVLGNACLSRYFAGAEGRNPSDLEDARRAYGLAEARLRDPQVETNLEFGHPDLYFNRGHLRRYVEDYAGACDDFLKSALLDPSLGGRETADDVQRWAKRVHDLVVRKRGGLKPKRRAELAAKIKDRSTPFNVLAKGDRSRCLHASNNRGARLHLVIALEIRRASLPPDIFLALAPATDADDGLT</sequence>
<dbReference type="Proteomes" id="UP001230188">
    <property type="component" value="Unassembled WGS sequence"/>
</dbReference>
<dbReference type="SMART" id="SM00028">
    <property type="entry name" value="TPR"/>
    <property type="match status" value="2"/>
</dbReference>
<accession>A0AAD7XNX4</accession>
<dbReference type="SUPFAM" id="SSF48452">
    <property type="entry name" value="TPR-like"/>
    <property type="match status" value="1"/>
</dbReference>
<protein>
    <recommendedName>
        <fullName evidence="3">Tetratricopeptide repeat protein</fullName>
    </recommendedName>
</protein>
<evidence type="ECO:0000313" key="2">
    <source>
        <dbReference type="Proteomes" id="UP001230188"/>
    </source>
</evidence>
<gene>
    <name evidence="1" type="ORF">CTAYLR_008928</name>
</gene>
<dbReference type="InterPro" id="IPR011990">
    <property type="entry name" value="TPR-like_helical_dom_sf"/>
</dbReference>
<proteinExistence type="predicted"/>
<dbReference type="AlphaFoldDB" id="A0AAD7XNX4"/>
<reference evidence="1" key="1">
    <citation type="submission" date="2023-01" db="EMBL/GenBank/DDBJ databases">
        <title>Metagenome sequencing of chrysophaentin producing Chrysophaeum taylorii.</title>
        <authorList>
            <person name="Davison J."/>
            <person name="Bewley C."/>
        </authorList>
    </citation>
    <scope>NUCLEOTIDE SEQUENCE</scope>
    <source>
        <strain evidence="1">NIES-1699</strain>
    </source>
</reference>
<organism evidence="1 2">
    <name type="scientific">Chrysophaeum taylorii</name>
    <dbReference type="NCBI Taxonomy" id="2483200"/>
    <lineage>
        <taxon>Eukaryota</taxon>
        <taxon>Sar</taxon>
        <taxon>Stramenopiles</taxon>
        <taxon>Ochrophyta</taxon>
        <taxon>Pelagophyceae</taxon>
        <taxon>Pelagomonadales</taxon>
        <taxon>Pelagomonadaceae</taxon>
        <taxon>Chrysophaeum</taxon>
    </lineage>
</organism>
<dbReference type="InterPro" id="IPR019734">
    <property type="entry name" value="TPR_rpt"/>
</dbReference>
<dbReference type="Gene3D" id="1.25.40.10">
    <property type="entry name" value="Tetratricopeptide repeat domain"/>
    <property type="match status" value="1"/>
</dbReference>
<dbReference type="EMBL" id="JAQMWT010000242">
    <property type="protein sequence ID" value="KAJ8606901.1"/>
    <property type="molecule type" value="Genomic_DNA"/>
</dbReference>